<dbReference type="InterPro" id="IPR001810">
    <property type="entry name" value="F-box_dom"/>
</dbReference>
<name>A0AAW1M156_SAPOF</name>
<dbReference type="SUPFAM" id="SSF81383">
    <property type="entry name" value="F-box domain"/>
    <property type="match status" value="1"/>
</dbReference>
<dbReference type="Gene3D" id="3.80.10.10">
    <property type="entry name" value="Ribonuclease Inhibitor"/>
    <property type="match status" value="1"/>
</dbReference>
<protein>
    <recommendedName>
        <fullName evidence="1">F-box domain-containing protein</fullName>
    </recommendedName>
</protein>
<gene>
    <name evidence="2" type="ORF">RND81_03G185900</name>
</gene>
<dbReference type="EMBL" id="JBDFQZ010000003">
    <property type="protein sequence ID" value="KAK9742614.1"/>
    <property type="molecule type" value="Genomic_DNA"/>
</dbReference>
<sequence length="437" mass="50213">MDRDRDPKRRFIIDGKADLISDLPSSVLHNIVDRLPLREAARLCVISKNINQKWLSFPNLKLDDHFFEVLSEEMHPCYEFNRILSKILLSHNGPILKFFLHIPNMDRPHTLRYNPFSVLRYECSPEIGPLISHLSRNGIQEMTLDNCSSSRLQLSSQIFSCLELEKFKLCRFDLIIPPSVNIFKNVTRIELECVILTGRSYNGFISSCPALETLVIKGIDTQDLLVIDAPNLKLLEVEGSFRSSISLKGCVGLSSITIDLNERVVSQNPERAGELVEFLACSCELEELNLGRYFFDFLGDPGLVTIFSNTFHHLKELQLAYIPLKDKMISSAIRIIRSCPNLEELAISFEFSNEPDEGEITDKGDNVLQRLRNVYLTYPTGLEMEIKFIKFILDNARRLEKLYIPPFIKTMPDFASKFMEKLLRLRRASNMAQILFE</sequence>
<dbReference type="InterPro" id="IPR006566">
    <property type="entry name" value="FBD"/>
</dbReference>
<dbReference type="SUPFAM" id="SSF52047">
    <property type="entry name" value="RNI-like"/>
    <property type="match status" value="1"/>
</dbReference>
<evidence type="ECO:0000313" key="3">
    <source>
        <dbReference type="Proteomes" id="UP001443914"/>
    </source>
</evidence>
<reference evidence="2" key="1">
    <citation type="submission" date="2024-03" db="EMBL/GenBank/DDBJ databases">
        <title>WGS assembly of Saponaria officinalis var. Norfolk2.</title>
        <authorList>
            <person name="Jenkins J."/>
            <person name="Shu S."/>
            <person name="Grimwood J."/>
            <person name="Barry K."/>
            <person name="Goodstein D."/>
            <person name="Schmutz J."/>
            <person name="Leebens-Mack J."/>
            <person name="Osbourn A."/>
        </authorList>
    </citation>
    <scope>NUCLEOTIDE SEQUENCE [LARGE SCALE GENOMIC DNA]</scope>
    <source>
        <strain evidence="2">JIC</strain>
    </source>
</reference>
<dbReference type="Proteomes" id="UP001443914">
    <property type="component" value="Unassembled WGS sequence"/>
</dbReference>
<dbReference type="Pfam" id="PF24758">
    <property type="entry name" value="LRR_At5g56370"/>
    <property type="match status" value="1"/>
</dbReference>
<evidence type="ECO:0000313" key="2">
    <source>
        <dbReference type="EMBL" id="KAK9742614.1"/>
    </source>
</evidence>
<dbReference type="PROSITE" id="PS50181">
    <property type="entry name" value="FBOX"/>
    <property type="match status" value="1"/>
</dbReference>
<dbReference type="InterPro" id="IPR036047">
    <property type="entry name" value="F-box-like_dom_sf"/>
</dbReference>
<dbReference type="Pfam" id="PF00646">
    <property type="entry name" value="F-box"/>
    <property type="match status" value="1"/>
</dbReference>
<feature type="domain" description="F-box" evidence="1">
    <location>
        <begin position="17"/>
        <end position="70"/>
    </location>
</feature>
<organism evidence="2 3">
    <name type="scientific">Saponaria officinalis</name>
    <name type="common">Common soapwort</name>
    <name type="synonym">Lychnis saponaria</name>
    <dbReference type="NCBI Taxonomy" id="3572"/>
    <lineage>
        <taxon>Eukaryota</taxon>
        <taxon>Viridiplantae</taxon>
        <taxon>Streptophyta</taxon>
        <taxon>Embryophyta</taxon>
        <taxon>Tracheophyta</taxon>
        <taxon>Spermatophyta</taxon>
        <taxon>Magnoliopsida</taxon>
        <taxon>eudicotyledons</taxon>
        <taxon>Gunneridae</taxon>
        <taxon>Pentapetalae</taxon>
        <taxon>Caryophyllales</taxon>
        <taxon>Caryophyllaceae</taxon>
        <taxon>Caryophylleae</taxon>
        <taxon>Saponaria</taxon>
    </lineage>
</organism>
<dbReference type="SMART" id="SM00579">
    <property type="entry name" value="FBD"/>
    <property type="match status" value="1"/>
</dbReference>
<dbReference type="AlphaFoldDB" id="A0AAW1M156"/>
<keyword evidence="3" id="KW-1185">Reference proteome</keyword>
<dbReference type="PANTHER" id="PTHR34145:SF28">
    <property type="entry name" value="F-BOX DOMAIN-CONTAINING PROTEIN"/>
    <property type="match status" value="1"/>
</dbReference>
<dbReference type="PANTHER" id="PTHR34145">
    <property type="entry name" value="OS02G0105600 PROTEIN"/>
    <property type="match status" value="1"/>
</dbReference>
<proteinExistence type="predicted"/>
<accession>A0AAW1M156</accession>
<comment type="caution">
    <text evidence="2">The sequence shown here is derived from an EMBL/GenBank/DDBJ whole genome shotgun (WGS) entry which is preliminary data.</text>
</comment>
<evidence type="ECO:0000259" key="1">
    <source>
        <dbReference type="PROSITE" id="PS50181"/>
    </source>
</evidence>
<dbReference type="InterPro" id="IPR053772">
    <property type="entry name" value="At1g61320/At1g61330-like"/>
</dbReference>
<dbReference type="InterPro" id="IPR055411">
    <property type="entry name" value="LRR_FXL15/At3g58940/PEG3-like"/>
</dbReference>
<dbReference type="InterPro" id="IPR032675">
    <property type="entry name" value="LRR_dom_sf"/>
</dbReference>